<dbReference type="InterPro" id="IPR053211">
    <property type="entry name" value="DNA_repair-toleration"/>
</dbReference>
<dbReference type="AlphaFoldDB" id="A0ABD1VN46"/>
<dbReference type="PANTHER" id="PTHR48060:SF21">
    <property type="entry name" value="L DOMAIN-LIKE PROTEIN"/>
    <property type="match status" value="1"/>
</dbReference>
<keyword evidence="4" id="KW-1185">Reference proteome</keyword>
<dbReference type="Proteomes" id="UP001604277">
    <property type="component" value="Unassembled WGS sequence"/>
</dbReference>
<proteinExistence type="predicted"/>
<feature type="signal peptide" evidence="2">
    <location>
        <begin position="1"/>
        <end position="19"/>
    </location>
</feature>
<dbReference type="InterPro" id="IPR001611">
    <property type="entry name" value="Leu-rich_rpt"/>
</dbReference>
<evidence type="ECO:0000313" key="4">
    <source>
        <dbReference type="Proteomes" id="UP001604277"/>
    </source>
</evidence>
<accession>A0ABD1VN46</accession>
<reference evidence="4" key="1">
    <citation type="submission" date="2024-07" db="EMBL/GenBank/DDBJ databases">
        <title>Two chromosome-level genome assemblies of Korean endemic species Abeliophyllum distichum and Forsythia ovata (Oleaceae).</title>
        <authorList>
            <person name="Jang H."/>
        </authorList>
    </citation>
    <scope>NUCLEOTIDE SEQUENCE [LARGE SCALE GENOMIC DNA]</scope>
</reference>
<sequence length="145" mass="15956">MEKIGYLIAVAVLSVNCFALYSSNTDEEALLAFKTGITSDPYEILADNCRNRQRVIALNFSGFNFGGIIGPHLGNLTFLSSLDKINLGFNSFIGEVPSWFGTLPELKQILLNNKNFTGSIPPSLCNNSKLQTLQMDYNFINGNIP</sequence>
<dbReference type="EMBL" id="JBFOLJ010000005">
    <property type="protein sequence ID" value="KAL2538774.1"/>
    <property type="molecule type" value="Genomic_DNA"/>
</dbReference>
<evidence type="ECO:0000256" key="1">
    <source>
        <dbReference type="ARBA" id="ARBA00022729"/>
    </source>
</evidence>
<dbReference type="InterPro" id="IPR032675">
    <property type="entry name" value="LRR_dom_sf"/>
</dbReference>
<evidence type="ECO:0000313" key="3">
    <source>
        <dbReference type="EMBL" id="KAL2538774.1"/>
    </source>
</evidence>
<evidence type="ECO:0000256" key="2">
    <source>
        <dbReference type="SAM" id="SignalP"/>
    </source>
</evidence>
<protein>
    <submittedName>
        <fullName evidence="3">LRR receptor-like serine/threonine-protein kinase EFR</fullName>
    </submittedName>
</protein>
<dbReference type="SUPFAM" id="SSF52058">
    <property type="entry name" value="L domain-like"/>
    <property type="match status" value="1"/>
</dbReference>
<feature type="chain" id="PRO_5044888288" evidence="2">
    <location>
        <begin position="20"/>
        <end position="145"/>
    </location>
</feature>
<gene>
    <name evidence="3" type="ORF">Fot_20165</name>
</gene>
<dbReference type="Pfam" id="PF00560">
    <property type="entry name" value="LRR_1"/>
    <property type="match status" value="1"/>
</dbReference>
<comment type="caution">
    <text evidence="3">The sequence shown here is derived from an EMBL/GenBank/DDBJ whole genome shotgun (WGS) entry which is preliminary data.</text>
</comment>
<dbReference type="PANTHER" id="PTHR48060">
    <property type="entry name" value="DNA DAMAGE-REPAIR/TOLERATION PROTEIN DRT100"/>
    <property type="match status" value="1"/>
</dbReference>
<dbReference type="Gene3D" id="3.80.10.10">
    <property type="entry name" value="Ribonuclease Inhibitor"/>
    <property type="match status" value="1"/>
</dbReference>
<name>A0ABD1VN46_9LAMI</name>
<keyword evidence="1 2" id="KW-0732">Signal</keyword>
<organism evidence="3 4">
    <name type="scientific">Forsythia ovata</name>
    <dbReference type="NCBI Taxonomy" id="205694"/>
    <lineage>
        <taxon>Eukaryota</taxon>
        <taxon>Viridiplantae</taxon>
        <taxon>Streptophyta</taxon>
        <taxon>Embryophyta</taxon>
        <taxon>Tracheophyta</taxon>
        <taxon>Spermatophyta</taxon>
        <taxon>Magnoliopsida</taxon>
        <taxon>eudicotyledons</taxon>
        <taxon>Gunneridae</taxon>
        <taxon>Pentapetalae</taxon>
        <taxon>asterids</taxon>
        <taxon>lamiids</taxon>
        <taxon>Lamiales</taxon>
        <taxon>Oleaceae</taxon>
        <taxon>Forsythieae</taxon>
        <taxon>Forsythia</taxon>
    </lineage>
</organism>